<accession>A0A7G6VVY0</accession>
<dbReference type="GO" id="GO:0004803">
    <property type="term" value="F:transposase activity"/>
    <property type="evidence" value="ECO:0007669"/>
    <property type="project" value="InterPro"/>
</dbReference>
<dbReference type="GO" id="GO:0043565">
    <property type="term" value="F:sequence-specific DNA binding"/>
    <property type="evidence" value="ECO:0007669"/>
    <property type="project" value="InterPro"/>
</dbReference>
<dbReference type="GO" id="GO:0006313">
    <property type="term" value="P:DNA transposition"/>
    <property type="evidence" value="ECO:0007669"/>
    <property type="project" value="InterPro"/>
</dbReference>
<proteinExistence type="predicted"/>
<dbReference type="AlphaFoldDB" id="A0A7G6VVY0"/>
<protein>
    <submittedName>
        <fullName evidence="1">Transposase</fullName>
    </submittedName>
</protein>
<dbReference type="Pfam" id="PF01527">
    <property type="entry name" value="HTH_Tnp_1"/>
    <property type="match status" value="1"/>
</dbReference>
<name>A0A7G6VVY0_9SPHN</name>
<gene>
    <name evidence="1" type="ORF">H4O24_04310</name>
</gene>
<dbReference type="EMBL" id="CP060052">
    <property type="protein sequence ID" value="QNE05895.1"/>
    <property type="molecule type" value="Genomic_DNA"/>
</dbReference>
<sequence length="142" mass="15764">MEHCMPTSGLDTRSGVSREPTGRAEVLRAMAGRRRTWTLEQKLAMVAQMERCGNVAAFAREHDIRTSLLYTWRRELRYALEASQPVEHETGPAFIPVVVDCPKPLSEDVAIEVEVAVAVVRIGRAAKPDLAAAVLKTLQVQR</sequence>
<dbReference type="InterPro" id="IPR010921">
    <property type="entry name" value="Trp_repressor/repl_initiator"/>
</dbReference>
<reference evidence="1 2" key="1">
    <citation type="submission" date="2020-08" db="EMBL/GenBank/DDBJ databases">
        <authorList>
            <person name="Liu G."/>
            <person name="Sun C."/>
        </authorList>
    </citation>
    <scope>NUCLEOTIDE SEQUENCE [LARGE SCALE GENOMIC DNA]</scope>
    <source>
        <strain evidence="1 2">OT19</strain>
    </source>
</reference>
<evidence type="ECO:0000313" key="1">
    <source>
        <dbReference type="EMBL" id="QNE05895.1"/>
    </source>
</evidence>
<organism evidence="1 2">
    <name type="scientific">Croceicoccus marinus</name>
    <dbReference type="NCBI Taxonomy" id="450378"/>
    <lineage>
        <taxon>Bacteria</taxon>
        <taxon>Pseudomonadati</taxon>
        <taxon>Pseudomonadota</taxon>
        <taxon>Alphaproteobacteria</taxon>
        <taxon>Sphingomonadales</taxon>
        <taxon>Erythrobacteraceae</taxon>
        <taxon>Croceicoccus</taxon>
    </lineage>
</organism>
<evidence type="ECO:0000313" key="2">
    <source>
        <dbReference type="Proteomes" id="UP000515297"/>
    </source>
</evidence>
<dbReference type="Proteomes" id="UP000515297">
    <property type="component" value="Chromosome"/>
</dbReference>
<dbReference type="SUPFAM" id="SSF48295">
    <property type="entry name" value="TrpR-like"/>
    <property type="match status" value="1"/>
</dbReference>
<dbReference type="InterPro" id="IPR002514">
    <property type="entry name" value="Transposase_8"/>
</dbReference>